<dbReference type="EMBL" id="MK572848">
    <property type="protein sequence ID" value="QGQ62306.1"/>
    <property type="molecule type" value="Genomic_DNA"/>
</dbReference>
<protein>
    <submittedName>
        <fullName evidence="3">ORF21</fullName>
    </submittedName>
</protein>
<accession>A0A650BYQ9</accession>
<evidence type="ECO:0000313" key="3">
    <source>
        <dbReference type="EMBL" id="QGQ62306.1"/>
    </source>
</evidence>
<evidence type="ECO:0000256" key="2">
    <source>
        <dbReference type="SAM" id="Phobius"/>
    </source>
</evidence>
<reference evidence="3 4" key="1">
    <citation type="journal article" date="2019" name="Viruses">
        <title>Fowl Adenovirus (FAdV) Recombination with Intertypic Crossovers in Genomes of FAdV-D and FAdV-E, Displaying Hybrid Serological Phenotypes.</title>
        <authorList>
            <person name="Schachner A."/>
            <person name="Gonzalez G."/>
            <person name="Endler L."/>
            <person name="Ito K."/>
            <person name="Hess M."/>
        </authorList>
    </citation>
    <scope>NUCLEOTIDE SEQUENCE [LARGE SCALE GENOMIC DNA]</scope>
    <source>
        <strain evidence="3 4">11-7127</strain>
    </source>
</reference>
<proteinExistence type="predicted"/>
<sequence>MCTGSTGRLIPSVSDSANSVRRGNLSLCSVLLSWLICAMCLWNDARESLVNVRTANRTCLILQCCGRYWREFLALLVALSYSSIILCSFLFLQNHLSSLNFVISVFVCSTFLVYLALGSLLYGLYRVEKDLAVPSLHSRSPSPDPLPAPISRWPGSRGGNWTVSSNPWYFELQETGAAASLASTAPLTAPPPSVVSSDDEEHPYAIIPD</sequence>
<keyword evidence="2" id="KW-0472">Membrane</keyword>
<organism evidence="3 4">
    <name type="scientific">Fowl aviadenovirus A</name>
    <dbReference type="NCBI Taxonomy" id="190061"/>
    <lineage>
        <taxon>Viruses</taxon>
        <taxon>Varidnaviria</taxon>
        <taxon>Bamfordvirae</taxon>
        <taxon>Preplasmiviricota</taxon>
        <taxon>Polisuviricotina</taxon>
        <taxon>Pharingeaviricetes</taxon>
        <taxon>Rowavirales</taxon>
        <taxon>Adenoviridae</taxon>
        <taxon>Aviadenovirus</taxon>
        <taxon>Aviadenovirus ventriculi</taxon>
    </lineage>
</organism>
<evidence type="ECO:0000256" key="1">
    <source>
        <dbReference type="SAM" id="MobiDB-lite"/>
    </source>
</evidence>
<evidence type="ECO:0000313" key="4">
    <source>
        <dbReference type="Proteomes" id="UP000422840"/>
    </source>
</evidence>
<keyword evidence="2" id="KW-0812">Transmembrane</keyword>
<dbReference type="Proteomes" id="UP000422840">
    <property type="component" value="Segment"/>
</dbReference>
<feature type="transmembrane region" description="Helical" evidence="2">
    <location>
        <begin position="98"/>
        <end position="125"/>
    </location>
</feature>
<feature type="region of interest" description="Disordered" evidence="1">
    <location>
        <begin position="184"/>
        <end position="209"/>
    </location>
</feature>
<feature type="transmembrane region" description="Helical" evidence="2">
    <location>
        <begin position="72"/>
        <end position="92"/>
    </location>
</feature>
<keyword evidence="2" id="KW-1133">Transmembrane helix</keyword>
<name>A0A650BYQ9_9ADEN</name>